<dbReference type="PANTHER" id="PTHR22617:SF23">
    <property type="entry name" value="CHEMOTAXIS PROTEIN CHEW"/>
    <property type="match status" value="1"/>
</dbReference>
<dbReference type="PROSITE" id="PS50851">
    <property type="entry name" value="CHEW"/>
    <property type="match status" value="1"/>
</dbReference>
<reference evidence="2 3" key="1">
    <citation type="submission" date="2020-11" db="EMBL/GenBank/DDBJ databases">
        <title>Description of Pontivivens ytuae sp. nov. isolated from deep sea sediment of Mariana Trench.</title>
        <authorList>
            <person name="Wang Z."/>
            <person name="Sun Q.-L."/>
            <person name="Xu X.-D."/>
            <person name="Tang Y.-Z."/>
            <person name="Zhang J."/>
        </authorList>
    </citation>
    <scope>NUCLEOTIDE SEQUENCE [LARGE SCALE GENOMIC DNA]</scope>
    <source>
        <strain evidence="2 3">MT2928</strain>
    </source>
</reference>
<protein>
    <submittedName>
        <fullName evidence="2">Purine-binding chemotaxis protein CheW</fullName>
    </submittedName>
</protein>
<accession>A0A7S9LNQ5</accession>
<dbReference type="InterPro" id="IPR036061">
    <property type="entry name" value="CheW-like_dom_sf"/>
</dbReference>
<dbReference type="SUPFAM" id="SSF50341">
    <property type="entry name" value="CheW-like"/>
    <property type="match status" value="1"/>
</dbReference>
<evidence type="ECO:0000313" key="3">
    <source>
        <dbReference type="Proteomes" id="UP000594800"/>
    </source>
</evidence>
<dbReference type="Gene3D" id="2.40.50.180">
    <property type="entry name" value="CheA-289, Domain 4"/>
    <property type="match status" value="1"/>
</dbReference>
<dbReference type="KEGG" id="poz:I0K15_11195"/>
<dbReference type="PANTHER" id="PTHR22617">
    <property type="entry name" value="CHEMOTAXIS SENSOR HISTIDINE KINASE-RELATED"/>
    <property type="match status" value="1"/>
</dbReference>
<evidence type="ECO:0000313" key="2">
    <source>
        <dbReference type="EMBL" id="QPH52392.1"/>
    </source>
</evidence>
<dbReference type="EMBL" id="CP064942">
    <property type="protein sequence ID" value="QPH52392.1"/>
    <property type="molecule type" value="Genomic_DNA"/>
</dbReference>
<dbReference type="RefSeq" id="WP_196101606.1">
    <property type="nucleotide sequence ID" value="NZ_CP064942.1"/>
</dbReference>
<dbReference type="GO" id="GO:0006935">
    <property type="term" value="P:chemotaxis"/>
    <property type="evidence" value="ECO:0007669"/>
    <property type="project" value="InterPro"/>
</dbReference>
<dbReference type="GO" id="GO:0007165">
    <property type="term" value="P:signal transduction"/>
    <property type="evidence" value="ECO:0007669"/>
    <property type="project" value="InterPro"/>
</dbReference>
<organism evidence="2 3">
    <name type="scientific">Pontivivens ytuae</name>
    <dbReference type="NCBI Taxonomy" id="2789856"/>
    <lineage>
        <taxon>Bacteria</taxon>
        <taxon>Pseudomonadati</taxon>
        <taxon>Pseudomonadota</taxon>
        <taxon>Alphaproteobacteria</taxon>
        <taxon>Rhodobacterales</taxon>
        <taxon>Paracoccaceae</taxon>
        <taxon>Pontivivens</taxon>
    </lineage>
</organism>
<feature type="domain" description="CheW-like" evidence="1">
    <location>
        <begin position="22"/>
        <end position="162"/>
    </location>
</feature>
<dbReference type="InterPro" id="IPR039315">
    <property type="entry name" value="CheW"/>
</dbReference>
<dbReference type="InterPro" id="IPR002545">
    <property type="entry name" value="CheW-lke_dom"/>
</dbReference>
<dbReference type="Gene3D" id="2.30.30.40">
    <property type="entry name" value="SH3 Domains"/>
    <property type="match status" value="1"/>
</dbReference>
<dbReference type="Pfam" id="PF01584">
    <property type="entry name" value="CheW"/>
    <property type="match status" value="1"/>
</dbReference>
<sequence length="167" mass="17969">MTVELTTAPTPKTRAAPADEAHRQFVTFEVDGRSYGVDIRQVREIRQWTRTTLLPNQPAHTRGVLNLRGTIIPVFDLRVRLGGPALDPTPTNVIVIVQLNDQMIGVVVDAVSDILRVADDEVLDIPGGAESAASEALQGLVTVKDELIGLLDLSLIFGHESAESVAG</sequence>
<proteinExistence type="predicted"/>
<dbReference type="Proteomes" id="UP000594800">
    <property type="component" value="Chromosome"/>
</dbReference>
<gene>
    <name evidence="2" type="ORF">I0K15_11195</name>
</gene>
<dbReference type="GO" id="GO:0005829">
    <property type="term" value="C:cytosol"/>
    <property type="evidence" value="ECO:0007669"/>
    <property type="project" value="TreeGrafter"/>
</dbReference>
<evidence type="ECO:0000259" key="1">
    <source>
        <dbReference type="PROSITE" id="PS50851"/>
    </source>
</evidence>
<keyword evidence="3" id="KW-1185">Reference proteome</keyword>
<dbReference type="AlphaFoldDB" id="A0A7S9LNQ5"/>
<dbReference type="CDD" id="cd00732">
    <property type="entry name" value="CheW"/>
    <property type="match status" value="1"/>
</dbReference>
<name>A0A7S9LNQ5_9RHOB</name>
<dbReference type="SMART" id="SM00260">
    <property type="entry name" value="CheW"/>
    <property type="match status" value="1"/>
</dbReference>